<dbReference type="Gene3D" id="3.30.930.10">
    <property type="entry name" value="Bira Bifunctional Protein, Domain 2"/>
    <property type="match status" value="1"/>
</dbReference>
<name>D8PK59_SCHCM</name>
<dbReference type="STRING" id="578458.D8PK59"/>
<dbReference type="VEuPathDB" id="FungiDB:SCHCODRAFT_01196424"/>
<dbReference type="GO" id="GO:0006422">
    <property type="term" value="P:aspartyl-tRNA aminoacylation"/>
    <property type="evidence" value="ECO:0007669"/>
    <property type="project" value="InterPro"/>
</dbReference>
<keyword evidence="5" id="KW-0436">Ligase</keyword>
<evidence type="ECO:0000256" key="1">
    <source>
        <dbReference type="ARBA" id="ARBA00004496"/>
    </source>
</evidence>
<evidence type="ECO:0000256" key="8">
    <source>
        <dbReference type="ARBA" id="ARBA00022917"/>
    </source>
</evidence>
<dbReference type="OMA" id="EYIVTHA"/>
<feature type="region of interest" description="Disordered" evidence="12">
    <location>
        <begin position="834"/>
        <end position="925"/>
    </location>
</feature>
<evidence type="ECO:0000256" key="11">
    <source>
        <dbReference type="ARBA" id="ARBA00070516"/>
    </source>
</evidence>
<dbReference type="InParanoid" id="D8PK59"/>
<evidence type="ECO:0000256" key="3">
    <source>
        <dbReference type="ARBA" id="ARBA00012841"/>
    </source>
</evidence>
<dbReference type="CDD" id="cd00776">
    <property type="entry name" value="AsxRS_core"/>
    <property type="match status" value="1"/>
</dbReference>
<evidence type="ECO:0000256" key="9">
    <source>
        <dbReference type="ARBA" id="ARBA00023146"/>
    </source>
</evidence>
<reference evidence="14 15" key="1">
    <citation type="journal article" date="2010" name="Nat. Biotechnol.">
        <title>Genome sequence of the model mushroom Schizophyllum commune.</title>
        <authorList>
            <person name="Ohm R.A."/>
            <person name="de Jong J.F."/>
            <person name="Lugones L.G."/>
            <person name="Aerts A."/>
            <person name="Kothe E."/>
            <person name="Stajich J.E."/>
            <person name="de Vries R.P."/>
            <person name="Record E."/>
            <person name="Levasseur A."/>
            <person name="Baker S.E."/>
            <person name="Bartholomew K.A."/>
            <person name="Coutinho P.M."/>
            <person name="Erdmann S."/>
            <person name="Fowler T.J."/>
            <person name="Gathman A.C."/>
            <person name="Lombard V."/>
            <person name="Henrissat B."/>
            <person name="Knabe N."/>
            <person name="Kuees U."/>
            <person name="Lilly W.W."/>
            <person name="Lindquist E."/>
            <person name="Lucas S."/>
            <person name="Magnuson J.K."/>
            <person name="Piumi F."/>
            <person name="Raudaskoski M."/>
            <person name="Salamov A."/>
            <person name="Schmutz J."/>
            <person name="Schwarze F.W.M.R."/>
            <person name="vanKuyk P.A."/>
            <person name="Horton J.S."/>
            <person name="Grigoriev I.V."/>
            <person name="Woesten H.A.B."/>
        </authorList>
    </citation>
    <scope>NUCLEOTIDE SEQUENCE [LARGE SCALE GENOMIC DNA]</scope>
    <source>
        <strain evidence="15">H4-8 / FGSC 9210</strain>
    </source>
</reference>
<dbReference type="EMBL" id="GL377302">
    <property type="protein sequence ID" value="EFJ03965.1"/>
    <property type="molecule type" value="Genomic_DNA"/>
</dbReference>
<sequence length="944" mass="106048">MSEGDINLRDVTLTPLDTVSSQSIGQDITFRARLHARRNMSSHLAFFVFRQGMTTLQGVLEERESETEPLFIAWSEHIQPEAILQVTGTLKTPKVTVKYASLHDVELQIKEMHIVSEPTVSLPFRPYQVNASDHTRLEHRVIDLRTPPSNALFRLNAAVCRYFRNYLDDHGFIEIHSPKLQGSATESGSSVFPVEYFGRKAFLAQSPQLAKQMAISADMGRVFEIGPVFRAENSNTHRHLTEYTGLDIEMAFQHHYHETMYLMIDLLKNIFKNVYEHNRPQIEVLKQAFPHDDLVWTEETPVIPFKEGIRMLKESGWEGDVSVIFPTEDDDLGTRDEIRLGELVKEKYHTDFYVLDKFPVAARPFYAMLDPKDKRFTNSFDMFIRGQEIMTGGQRIHEPAALLRRMRDAGVVPAGSLEEYMKAFEWGCPPHAGAGVGLERILMLMFKLGNIRFASMFPRDPKSLPEKIMPPPPLFHPDCDTTRPPWFKKPLTEAQTGSVATSEEIERLMPLTHLIANYGDASNTSALDARYRVWRSHTNGAAIGYSKGKGGYVIVVGNPLCDESQYKETIDEFLPWLKKNVGKPIWILVSSEVERILAESYDWRCISCVAEDRIDPKVNRGHDDAVVMRKARHAKRSAVHVVSTQQGQLPAPELIEKVNKRIEDWKASRNTSGKQVHLTDVAPWVDYEHRTYFNQVNADEVVHGLVVLAQLSRKHGYQIKWAMEFPDAISGTVEATVLEALDYAAEHGAESVTFGTGATAHVEIDSKHGLAGKRLLIKMLQHTYHTIATELKLLNKSEFRRKMGATEDPVWLCFPKRSLGPRGIRALVSFFQGGEESDKGEGKKAKALANGGAASPPNGKAGSSSKGPTPKPTDVAGNYALAQQASKDHPNPSEDTISGERSQFEGVTDTSSEDEDAEVYEYGRADIDRARDKQVKNVGGIEQD</sequence>
<proteinExistence type="inferred from homology"/>
<dbReference type="GO" id="GO:0017101">
    <property type="term" value="C:aminoacyl-tRNA synthetase multienzyme complex"/>
    <property type="evidence" value="ECO:0007669"/>
    <property type="project" value="TreeGrafter"/>
</dbReference>
<dbReference type="GO" id="GO:0004815">
    <property type="term" value="F:aspartate-tRNA ligase activity"/>
    <property type="evidence" value="ECO:0007669"/>
    <property type="project" value="UniProtKB-EC"/>
</dbReference>
<dbReference type="InterPro" id="IPR004364">
    <property type="entry name" value="Aa-tRNA-synt_II"/>
</dbReference>
<accession>D8PK59</accession>
<dbReference type="PANTHER" id="PTHR43450">
    <property type="entry name" value="ASPARTYL-TRNA SYNTHETASE"/>
    <property type="match status" value="1"/>
</dbReference>
<dbReference type="NCBIfam" id="TIGR00458">
    <property type="entry name" value="aspS_nondisc"/>
    <property type="match status" value="1"/>
</dbReference>
<evidence type="ECO:0000256" key="7">
    <source>
        <dbReference type="ARBA" id="ARBA00022840"/>
    </source>
</evidence>
<dbReference type="PROSITE" id="PS50862">
    <property type="entry name" value="AA_TRNA_LIGASE_II"/>
    <property type="match status" value="1"/>
</dbReference>
<comment type="similarity">
    <text evidence="2">Belongs to the class-II aminoacyl-tRNA synthetase family. Type 2 subfamily.</text>
</comment>
<evidence type="ECO:0000256" key="12">
    <source>
        <dbReference type="SAM" id="MobiDB-lite"/>
    </source>
</evidence>
<keyword evidence="4" id="KW-0963">Cytoplasm</keyword>
<dbReference type="eggNOG" id="KOG0556">
    <property type="taxonomic scope" value="Eukaryota"/>
</dbReference>
<dbReference type="GO" id="GO:0005829">
    <property type="term" value="C:cytosol"/>
    <property type="evidence" value="ECO:0007669"/>
    <property type="project" value="TreeGrafter"/>
</dbReference>
<evidence type="ECO:0000313" key="15">
    <source>
        <dbReference type="Proteomes" id="UP000007431"/>
    </source>
</evidence>
<dbReference type="Pfam" id="PF00152">
    <property type="entry name" value="tRNA-synt_2"/>
    <property type="match status" value="1"/>
</dbReference>
<protein>
    <recommendedName>
        <fullName evidence="11">Probable aspartate--tRNA ligase, cytoplasmic</fullName>
        <ecNumber evidence="3">6.1.1.12</ecNumber>
    </recommendedName>
</protein>
<dbReference type="InterPro" id="IPR012340">
    <property type="entry name" value="NA-bd_OB-fold"/>
</dbReference>
<evidence type="ECO:0000256" key="6">
    <source>
        <dbReference type="ARBA" id="ARBA00022741"/>
    </source>
</evidence>
<comment type="subcellular location">
    <subcellularLocation>
        <location evidence="1">Cytoplasm</location>
    </subcellularLocation>
</comment>
<evidence type="ECO:0000259" key="13">
    <source>
        <dbReference type="PROSITE" id="PS50862"/>
    </source>
</evidence>
<organism evidence="15">
    <name type="scientific">Schizophyllum commune (strain H4-8 / FGSC 9210)</name>
    <name type="common">Split gill fungus</name>
    <dbReference type="NCBI Taxonomy" id="578458"/>
    <lineage>
        <taxon>Eukaryota</taxon>
        <taxon>Fungi</taxon>
        <taxon>Dikarya</taxon>
        <taxon>Basidiomycota</taxon>
        <taxon>Agaricomycotina</taxon>
        <taxon>Agaricomycetes</taxon>
        <taxon>Agaricomycetidae</taxon>
        <taxon>Agaricales</taxon>
        <taxon>Schizophyllaceae</taxon>
        <taxon>Schizophyllum</taxon>
    </lineage>
</organism>
<evidence type="ECO:0000256" key="4">
    <source>
        <dbReference type="ARBA" id="ARBA00022490"/>
    </source>
</evidence>
<dbReference type="Proteomes" id="UP000007431">
    <property type="component" value="Unassembled WGS sequence"/>
</dbReference>
<gene>
    <name evidence="14" type="ORF">SCHCODRAFT_73634</name>
</gene>
<keyword evidence="15" id="KW-1185">Reference proteome</keyword>
<dbReference type="PANTHER" id="PTHR43450:SF2">
    <property type="entry name" value="ASPARTATE--TRNA LIGASE"/>
    <property type="match status" value="1"/>
</dbReference>
<dbReference type="PRINTS" id="PR01042">
    <property type="entry name" value="TRNASYNTHASP"/>
</dbReference>
<dbReference type="GO" id="GO:0003723">
    <property type="term" value="F:RNA binding"/>
    <property type="evidence" value="ECO:0007669"/>
    <property type="project" value="TreeGrafter"/>
</dbReference>
<dbReference type="InterPro" id="IPR024320">
    <property type="entry name" value="LPG_synthase_C"/>
</dbReference>
<keyword evidence="8" id="KW-0648">Protein biosynthesis</keyword>
<dbReference type="CDD" id="cd04320">
    <property type="entry name" value="AspRS_cyto_N"/>
    <property type="match status" value="1"/>
</dbReference>
<dbReference type="InterPro" id="IPR002312">
    <property type="entry name" value="Asp/Asn-tRNA-synth_IIb"/>
</dbReference>
<dbReference type="EC" id="6.1.1.12" evidence="3"/>
<evidence type="ECO:0000256" key="5">
    <source>
        <dbReference type="ARBA" id="ARBA00022598"/>
    </source>
</evidence>
<keyword evidence="6" id="KW-0547">Nucleotide-binding</keyword>
<keyword evidence="9" id="KW-0030">Aminoacyl-tRNA synthetase</keyword>
<dbReference type="NCBIfam" id="NF003483">
    <property type="entry name" value="PRK05159.1"/>
    <property type="match status" value="1"/>
</dbReference>
<dbReference type="FunFam" id="3.30.930.10:FF:000038">
    <property type="entry name" value="Aspartate--tRNA ligase"/>
    <property type="match status" value="1"/>
</dbReference>
<feature type="domain" description="Aminoacyl-transfer RNA synthetases class-II family profile" evidence="13">
    <location>
        <begin position="153"/>
        <end position="458"/>
    </location>
</feature>
<evidence type="ECO:0000256" key="2">
    <source>
        <dbReference type="ARBA" id="ARBA00005312"/>
    </source>
</evidence>
<dbReference type="HAMAP" id="MF_02075">
    <property type="entry name" value="Asp_tRNA_synth_type2"/>
    <property type="match status" value="1"/>
</dbReference>
<evidence type="ECO:0000256" key="10">
    <source>
        <dbReference type="ARBA" id="ARBA00047904"/>
    </source>
</evidence>
<dbReference type="GO" id="GO:0005524">
    <property type="term" value="F:ATP binding"/>
    <property type="evidence" value="ECO:0007669"/>
    <property type="project" value="UniProtKB-KW"/>
</dbReference>
<dbReference type="Gene3D" id="2.40.50.140">
    <property type="entry name" value="Nucleic acid-binding proteins"/>
    <property type="match status" value="1"/>
</dbReference>
<dbReference type="AlphaFoldDB" id="D8PK59"/>
<comment type="catalytic activity">
    <reaction evidence="10">
        <text>tRNA(Asp) + L-aspartate + ATP = L-aspartyl-tRNA(Asp) + AMP + diphosphate</text>
        <dbReference type="Rhea" id="RHEA:19649"/>
        <dbReference type="Rhea" id="RHEA-COMP:9660"/>
        <dbReference type="Rhea" id="RHEA-COMP:9678"/>
        <dbReference type="ChEBI" id="CHEBI:29991"/>
        <dbReference type="ChEBI" id="CHEBI:30616"/>
        <dbReference type="ChEBI" id="CHEBI:33019"/>
        <dbReference type="ChEBI" id="CHEBI:78442"/>
        <dbReference type="ChEBI" id="CHEBI:78516"/>
        <dbReference type="ChEBI" id="CHEBI:456215"/>
        <dbReference type="EC" id="6.1.1.12"/>
    </reaction>
</comment>
<dbReference type="Pfam" id="PF09924">
    <property type="entry name" value="LPG_synthase_C"/>
    <property type="match status" value="1"/>
</dbReference>
<dbReference type="InterPro" id="IPR045864">
    <property type="entry name" value="aa-tRNA-synth_II/BPL/LPL"/>
</dbReference>
<keyword evidence="7" id="KW-0067">ATP-binding</keyword>
<dbReference type="SUPFAM" id="SSF50249">
    <property type="entry name" value="Nucleic acid-binding proteins"/>
    <property type="match status" value="1"/>
</dbReference>
<evidence type="ECO:0000313" key="14">
    <source>
        <dbReference type="EMBL" id="EFJ03965.1"/>
    </source>
</evidence>
<dbReference type="HOGENOM" id="CLU_004553_1_2_1"/>
<dbReference type="InterPro" id="IPR004523">
    <property type="entry name" value="Asp-tRNA_synthase_2"/>
</dbReference>
<dbReference type="InterPro" id="IPR006195">
    <property type="entry name" value="aa-tRNA-synth_II"/>
</dbReference>
<dbReference type="SUPFAM" id="SSF55681">
    <property type="entry name" value="Class II aaRS and biotin synthetases"/>
    <property type="match status" value="1"/>
</dbReference>